<accession>A0AAU8LU97</accession>
<keyword evidence="2" id="KW-0548">Nucleotidyltransferase</keyword>
<feature type="domain" description="GGDEF" evidence="1">
    <location>
        <begin position="1"/>
        <end position="48"/>
    </location>
</feature>
<gene>
    <name evidence="2" type="ORF">Q3M24_19460</name>
</gene>
<dbReference type="InterPro" id="IPR029787">
    <property type="entry name" value="Nucleotide_cyclase"/>
</dbReference>
<dbReference type="InterPro" id="IPR043128">
    <property type="entry name" value="Rev_trsase/Diguanyl_cyclase"/>
</dbReference>
<dbReference type="Gene3D" id="3.30.70.270">
    <property type="match status" value="1"/>
</dbReference>
<dbReference type="EMBL" id="CP159373">
    <property type="protein sequence ID" value="XCN72447.1"/>
    <property type="molecule type" value="Genomic_DNA"/>
</dbReference>
<dbReference type="AlphaFoldDB" id="A0AAU8LU97"/>
<keyword evidence="2" id="KW-0808">Transferase</keyword>
<reference evidence="2" key="1">
    <citation type="journal article" date="2024" name="Syst. Appl. Microbiol.">
        <title>First single-strain enrichments of Electrothrix cable bacteria, description of E. aestuarii sp. nov. and E. rattekaaiensis sp. nov., and proposal of a cable bacteria taxonomy following the rules of the SeqCode.</title>
        <authorList>
            <person name="Plum-Jensen L.E."/>
            <person name="Schramm A."/>
            <person name="Marshall I.P.G."/>
        </authorList>
    </citation>
    <scope>NUCLEOTIDE SEQUENCE</scope>
    <source>
        <strain evidence="2">Rat1</strain>
    </source>
</reference>
<evidence type="ECO:0000259" key="1">
    <source>
        <dbReference type="PROSITE" id="PS50887"/>
    </source>
</evidence>
<reference evidence="2" key="2">
    <citation type="submission" date="2024-06" db="EMBL/GenBank/DDBJ databases">
        <authorList>
            <person name="Plum-Jensen L.E."/>
            <person name="Schramm A."/>
            <person name="Marshall I.P.G."/>
        </authorList>
    </citation>
    <scope>NUCLEOTIDE SEQUENCE</scope>
    <source>
        <strain evidence="2">Rat1</strain>
    </source>
</reference>
<dbReference type="KEGG" id="eaj:Q3M24_19460"/>
<dbReference type="InterPro" id="IPR000160">
    <property type="entry name" value="GGDEF_dom"/>
</dbReference>
<dbReference type="GO" id="GO:0052621">
    <property type="term" value="F:diguanylate cyclase activity"/>
    <property type="evidence" value="ECO:0007669"/>
    <property type="project" value="UniProtKB-EC"/>
</dbReference>
<dbReference type="Pfam" id="PF00990">
    <property type="entry name" value="GGDEF"/>
    <property type="match status" value="1"/>
</dbReference>
<dbReference type="SUPFAM" id="SSF55073">
    <property type="entry name" value="Nucleotide cyclase"/>
    <property type="match status" value="1"/>
</dbReference>
<dbReference type="EC" id="2.7.7.65" evidence="2"/>
<evidence type="ECO:0000313" key="2">
    <source>
        <dbReference type="EMBL" id="XCN72447.1"/>
    </source>
</evidence>
<dbReference type="PROSITE" id="PS50887">
    <property type="entry name" value="GGDEF"/>
    <property type="match status" value="1"/>
</dbReference>
<proteinExistence type="predicted"/>
<name>A0AAU8LU97_9BACT</name>
<organism evidence="2">
    <name type="scientific">Candidatus Electrothrix aestuarii</name>
    <dbReference type="NCBI Taxonomy" id="3062594"/>
    <lineage>
        <taxon>Bacteria</taxon>
        <taxon>Pseudomonadati</taxon>
        <taxon>Thermodesulfobacteriota</taxon>
        <taxon>Desulfobulbia</taxon>
        <taxon>Desulfobulbales</taxon>
        <taxon>Desulfobulbaceae</taxon>
        <taxon>Candidatus Electrothrix</taxon>
    </lineage>
</organism>
<sequence length="48" mass="5580">MLQWFPFTIQNGLRVQDIVTRWGGEEFLVFLSDTSLGEAQQIAERPVR</sequence>
<protein>
    <submittedName>
        <fullName evidence="2">Diguanylate cyclase</fullName>
        <ecNumber evidence="2">2.7.7.65</ecNumber>
    </submittedName>
</protein>